<proteinExistence type="predicted"/>
<feature type="signal peptide" evidence="1">
    <location>
        <begin position="1"/>
        <end position="20"/>
    </location>
</feature>
<reference evidence="3" key="1">
    <citation type="journal article" date="2015" name="Nat. Genet.">
        <title>The genome and transcriptome of the zoonotic hookworm Ancylostoma ceylanicum identify infection-specific gene families.</title>
        <authorList>
            <person name="Schwarz E.M."/>
            <person name="Hu Y."/>
            <person name="Antoshechkin I."/>
            <person name="Miller M.M."/>
            <person name="Sternberg P.W."/>
            <person name="Aroian R.V."/>
        </authorList>
    </citation>
    <scope>NUCLEOTIDE SEQUENCE</scope>
    <source>
        <strain evidence="3">HY135</strain>
    </source>
</reference>
<gene>
    <name evidence="2" type="primary">Acey_s0233.g3074</name>
    <name evidence="2" type="ORF">Y032_0233g3074</name>
</gene>
<feature type="chain" id="PRO_5001489383" evidence="1">
    <location>
        <begin position="21"/>
        <end position="97"/>
    </location>
</feature>
<keyword evidence="3" id="KW-1185">Reference proteome</keyword>
<dbReference type="AlphaFoldDB" id="A0A016SFV7"/>
<protein>
    <submittedName>
        <fullName evidence="2">Uncharacterized protein</fullName>
    </submittedName>
</protein>
<sequence length="97" mass="11018">MALAFVGLRVLAFFTAVALAGGETEEIPDCSDDLEWNAIPEKIRNFLGGLIINAMRPDHNATYNCFLEGYALYLFEETYFVHRTFNNTNVTKLIHQE</sequence>
<dbReference type="Proteomes" id="UP000024635">
    <property type="component" value="Unassembled WGS sequence"/>
</dbReference>
<organism evidence="2 3">
    <name type="scientific">Ancylostoma ceylanicum</name>
    <dbReference type="NCBI Taxonomy" id="53326"/>
    <lineage>
        <taxon>Eukaryota</taxon>
        <taxon>Metazoa</taxon>
        <taxon>Ecdysozoa</taxon>
        <taxon>Nematoda</taxon>
        <taxon>Chromadorea</taxon>
        <taxon>Rhabditida</taxon>
        <taxon>Rhabditina</taxon>
        <taxon>Rhabditomorpha</taxon>
        <taxon>Strongyloidea</taxon>
        <taxon>Ancylostomatidae</taxon>
        <taxon>Ancylostomatinae</taxon>
        <taxon>Ancylostoma</taxon>
    </lineage>
</organism>
<evidence type="ECO:0000313" key="3">
    <source>
        <dbReference type="Proteomes" id="UP000024635"/>
    </source>
</evidence>
<accession>A0A016SFV7</accession>
<dbReference type="EMBL" id="JARK01001569">
    <property type="protein sequence ID" value="EYB89282.1"/>
    <property type="molecule type" value="Genomic_DNA"/>
</dbReference>
<evidence type="ECO:0000313" key="2">
    <source>
        <dbReference type="EMBL" id="EYB89282.1"/>
    </source>
</evidence>
<name>A0A016SFV7_9BILA</name>
<evidence type="ECO:0000256" key="1">
    <source>
        <dbReference type="SAM" id="SignalP"/>
    </source>
</evidence>
<comment type="caution">
    <text evidence="2">The sequence shown here is derived from an EMBL/GenBank/DDBJ whole genome shotgun (WGS) entry which is preliminary data.</text>
</comment>
<keyword evidence="1" id="KW-0732">Signal</keyword>